<evidence type="ECO:0000313" key="1">
    <source>
        <dbReference type="EMBL" id="KAF0746845.1"/>
    </source>
</evidence>
<reference evidence="1 2" key="1">
    <citation type="submission" date="2019-06" db="EMBL/GenBank/DDBJ databases">
        <title>Genomics analysis of Aphanomyces spp. identifies a new class of oomycete effector associated with host adaptation.</title>
        <authorList>
            <person name="Gaulin E."/>
        </authorList>
    </citation>
    <scope>NUCLEOTIDE SEQUENCE [LARGE SCALE GENOMIC DNA]</scope>
    <source>
        <strain evidence="1 2">E</strain>
    </source>
</reference>
<dbReference type="Proteomes" id="UP000469452">
    <property type="component" value="Unassembled WGS sequence"/>
</dbReference>
<gene>
    <name evidence="1" type="ORF">AaE_007968</name>
</gene>
<feature type="non-terminal residue" evidence="1">
    <location>
        <position position="1"/>
    </location>
</feature>
<organism evidence="1 2">
    <name type="scientific">Aphanomyces astaci</name>
    <name type="common">Crayfish plague agent</name>
    <dbReference type="NCBI Taxonomy" id="112090"/>
    <lineage>
        <taxon>Eukaryota</taxon>
        <taxon>Sar</taxon>
        <taxon>Stramenopiles</taxon>
        <taxon>Oomycota</taxon>
        <taxon>Saprolegniomycetes</taxon>
        <taxon>Saprolegniales</taxon>
        <taxon>Verrucalvaceae</taxon>
        <taxon>Aphanomyces</taxon>
    </lineage>
</organism>
<dbReference type="EMBL" id="VJMI01013794">
    <property type="protein sequence ID" value="KAF0746845.1"/>
    <property type="molecule type" value="Genomic_DNA"/>
</dbReference>
<comment type="caution">
    <text evidence="1">The sequence shown here is derived from an EMBL/GenBank/DDBJ whole genome shotgun (WGS) entry which is preliminary data.</text>
</comment>
<evidence type="ECO:0000313" key="2">
    <source>
        <dbReference type="Proteomes" id="UP000469452"/>
    </source>
</evidence>
<accession>A0A6A5AGH7</accession>
<protein>
    <submittedName>
        <fullName evidence="1">Uncharacterized protein</fullName>
    </submittedName>
</protein>
<name>A0A6A5AGH7_APHAT</name>
<sequence>VCRGTVTVSYKPSVFSFQRTKAAQWKRSFGRGEVVWCPSWLSTDPRIERFDWSRFKVDATIHTTVFEWTQALHDATFSSETMSRLSVDISALVDSIVVHKRRPRELWSHEMTSFAVEEAQLRLLQVHCLNVIGHVAQVPDMAKMLVNDTSLINVVVGMALSSLEDIVVMAAVQTLQRLCTQDAGIARHLLAIPLDLFQGHSLLDGLVDAIDIWRMSPPLTSEVLVLMRHLYKFVPEVASSIPMTWTEPHYQFFQQCLVQPDNNLIHRNLTALVVEALVQAPSVVSAFTAGGLHWGFARLVHSCDQMNQHGVACGLTERITAT</sequence>
<proteinExistence type="predicted"/>
<dbReference type="AlphaFoldDB" id="A0A6A5AGH7"/>